<gene>
    <name evidence="1" type="ORF">FMOSSE_LOCUS16272</name>
</gene>
<proteinExistence type="predicted"/>
<keyword evidence="2" id="KW-1185">Reference proteome</keyword>
<feature type="non-terminal residue" evidence="1">
    <location>
        <position position="42"/>
    </location>
</feature>
<accession>A0A9N9IMF5</accession>
<protein>
    <submittedName>
        <fullName evidence="1">14101_t:CDS:1</fullName>
    </submittedName>
</protein>
<evidence type="ECO:0000313" key="1">
    <source>
        <dbReference type="EMBL" id="CAG8743409.1"/>
    </source>
</evidence>
<evidence type="ECO:0000313" key="2">
    <source>
        <dbReference type="Proteomes" id="UP000789375"/>
    </source>
</evidence>
<dbReference type="EMBL" id="CAJVPP010021728">
    <property type="protein sequence ID" value="CAG8743409.1"/>
    <property type="molecule type" value="Genomic_DNA"/>
</dbReference>
<name>A0A9N9IMF5_FUNMO</name>
<comment type="caution">
    <text evidence="1">The sequence shown here is derived from an EMBL/GenBank/DDBJ whole genome shotgun (WGS) entry which is preliminary data.</text>
</comment>
<reference evidence="1" key="1">
    <citation type="submission" date="2021-06" db="EMBL/GenBank/DDBJ databases">
        <authorList>
            <person name="Kallberg Y."/>
            <person name="Tangrot J."/>
            <person name="Rosling A."/>
        </authorList>
    </citation>
    <scope>NUCLEOTIDE SEQUENCE</scope>
    <source>
        <strain evidence="1">87-6 pot B 2015</strain>
    </source>
</reference>
<sequence length="42" mass="4752">NVLILTRSIVYSFDPVIAVRRGFDANDVVLSFDCDKSSYRIS</sequence>
<feature type="non-terminal residue" evidence="1">
    <location>
        <position position="1"/>
    </location>
</feature>
<dbReference type="AlphaFoldDB" id="A0A9N9IMF5"/>
<organism evidence="1 2">
    <name type="scientific">Funneliformis mosseae</name>
    <name type="common">Endomycorrhizal fungus</name>
    <name type="synonym">Glomus mosseae</name>
    <dbReference type="NCBI Taxonomy" id="27381"/>
    <lineage>
        <taxon>Eukaryota</taxon>
        <taxon>Fungi</taxon>
        <taxon>Fungi incertae sedis</taxon>
        <taxon>Mucoromycota</taxon>
        <taxon>Glomeromycotina</taxon>
        <taxon>Glomeromycetes</taxon>
        <taxon>Glomerales</taxon>
        <taxon>Glomeraceae</taxon>
        <taxon>Funneliformis</taxon>
    </lineage>
</organism>
<dbReference type="Proteomes" id="UP000789375">
    <property type="component" value="Unassembled WGS sequence"/>
</dbReference>